<keyword evidence="1" id="KW-1133">Transmembrane helix</keyword>
<gene>
    <name evidence="2" type="ORF">G1C98_1254</name>
</gene>
<reference evidence="2 3" key="1">
    <citation type="submission" date="2020-02" db="EMBL/GenBank/DDBJ databases">
        <title>Characterization of phylogenetic diversity of novel bifidobacterial species isolated in Czech ZOOs.</title>
        <authorList>
            <person name="Lugli G.A."/>
            <person name="Vera N.B."/>
            <person name="Ventura M."/>
        </authorList>
    </citation>
    <scope>NUCLEOTIDE SEQUENCE [LARGE SCALE GENOMIC DNA]</scope>
    <source>
        <strain evidence="2 3">DSM 109960</strain>
    </source>
</reference>
<dbReference type="InterPro" id="IPR036366">
    <property type="entry name" value="PGBDSf"/>
</dbReference>
<dbReference type="InterPro" id="IPR036365">
    <property type="entry name" value="PGBD-like_sf"/>
</dbReference>
<protein>
    <submittedName>
        <fullName evidence="2">Peptidoglycan-binding domain 1 protein</fullName>
    </submittedName>
</protein>
<name>A0A7Y0EUB7_9BIFI</name>
<keyword evidence="1" id="KW-0812">Transmembrane</keyword>
<dbReference type="Proteomes" id="UP000529710">
    <property type="component" value="Unassembled WGS sequence"/>
</dbReference>
<keyword evidence="1" id="KW-0472">Membrane</keyword>
<evidence type="ECO:0000313" key="3">
    <source>
        <dbReference type="Proteomes" id="UP000529710"/>
    </source>
</evidence>
<proteinExistence type="predicted"/>
<organism evidence="2 3">
    <name type="scientific">Bifidobacterium erythrocebi</name>
    <dbReference type="NCBI Taxonomy" id="2675325"/>
    <lineage>
        <taxon>Bacteria</taxon>
        <taxon>Bacillati</taxon>
        <taxon>Actinomycetota</taxon>
        <taxon>Actinomycetes</taxon>
        <taxon>Bifidobacteriales</taxon>
        <taxon>Bifidobacteriaceae</taxon>
        <taxon>Bifidobacterium</taxon>
    </lineage>
</organism>
<sequence>MFLPPVFHGKIHGAGFIALCMVACLCSGAGLAIGLTQSKTPSSLRPSSDSGNLPLQTEQFDDTRTISLNVTASHAQNISFGRTGQVTYASCPDNGVIVSGSHEYDMDGAPLVTLYAQTPLYRDLSYGDKGTDVKALQAELTRLGYSSSQSGTFDWSTWNAWKQLYAAYGGTAQNGTFDKALVIWIPTESLITTGCATELGSSVSDDDSAAAFTTAEGIQSIKATNLPTDRVAGERTVEINGQTYSIGEDGTVNDPQALTAMSSWEGYTGNRKDGEQTTDVSVSYRLKQPIDVYSIPAKALVNLNKSDGCIVSASGAALKAHIVGSSLGRTLVTLEGKAPGSIQTNPGKSTCNAH</sequence>
<evidence type="ECO:0000256" key="1">
    <source>
        <dbReference type="SAM" id="Phobius"/>
    </source>
</evidence>
<evidence type="ECO:0000313" key="2">
    <source>
        <dbReference type="EMBL" id="NMM96518.1"/>
    </source>
</evidence>
<comment type="caution">
    <text evidence="2">The sequence shown here is derived from an EMBL/GenBank/DDBJ whole genome shotgun (WGS) entry which is preliminary data.</text>
</comment>
<feature type="transmembrane region" description="Helical" evidence="1">
    <location>
        <begin position="12"/>
        <end position="35"/>
    </location>
</feature>
<dbReference type="AlphaFoldDB" id="A0A7Y0EUB7"/>
<dbReference type="SUPFAM" id="SSF47090">
    <property type="entry name" value="PGBD-like"/>
    <property type="match status" value="1"/>
</dbReference>
<keyword evidence="3" id="KW-1185">Reference proteome</keyword>
<dbReference type="Gene3D" id="1.10.101.10">
    <property type="entry name" value="PGBD-like superfamily/PGBD"/>
    <property type="match status" value="1"/>
</dbReference>
<dbReference type="EMBL" id="JAAIIF010000009">
    <property type="protein sequence ID" value="NMM96518.1"/>
    <property type="molecule type" value="Genomic_DNA"/>
</dbReference>
<accession>A0A7Y0EUB7</accession>